<protein>
    <submittedName>
        <fullName evidence="2">Uncharacterized SAM-binding protein YcdF (DUF218 family)</fullName>
    </submittedName>
</protein>
<feature type="domain" description="DUF218" evidence="1">
    <location>
        <begin position="40"/>
        <end position="167"/>
    </location>
</feature>
<proteinExistence type="predicted"/>
<sequence length="214" mass="23015">MRVVRKLIVFAIVAFGLLVGVQRVYVETYKQAPVKRPVGAVVVLSSGPVGPQRNGRTAVRTRAGVDLYFELSNAGDTPRLVLSGGGGGQNSMAEGMKEIALDAGVPAEVILVEGRSGSTLQNALFSRQAMGDNVPGHLVIVTDRFHIPRAWASFRWAGMSDFVLVAADGEDEPVDWDNLMGEAVKWPVNIARAVAYSALSAAGWPQQELLWMIE</sequence>
<dbReference type="Pfam" id="PF02698">
    <property type="entry name" value="DUF218"/>
    <property type="match status" value="1"/>
</dbReference>
<dbReference type="Proteomes" id="UP001560019">
    <property type="component" value="Unassembled WGS sequence"/>
</dbReference>
<dbReference type="RefSeq" id="WP_170168743.1">
    <property type="nucleotide sequence ID" value="NZ_JBEHHI010000003.1"/>
</dbReference>
<gene>
    <name evidence="2" type="ORF">Ga0609869_003043</name>
</gene>
<comment type="caution">
    <text evidence="2">The sequence shown here is derived from an EMBL/GenBank/DDBJ whole genome shotgun (WGS) entry which is preliminary data.</text>
</comment>
<dbReference type="EMBL" id="JBEHHI010000003">
    <property type="protein sequence ID" value="MEX5729690.1"/>
    <property type="molecule type" value="Genomic_DNA"/>
</dbReference>
<name>A0ABV3XWI3_9RHOB</name>
<dbReference type="InterPro" id="IPR014729">
    <property type="entry name" value="Rossmann-like_a/b/a_fold"/>
</dbReference>
<dbReference type="CDD" id="cd06259">
    <property type="entry name" value="YdcF-like"/>
    <property type="match status" value="1"/>
</dbReference>
<dbReference type="InterPro" id="IPR051599">
    <property type="entry name" value="Cell_Envelope_Assoc"/>
</dbReference>
<evidence type="ECO:0000313" key="2">
    <source>
        <dbReference type="EMBL" id="MEX5729690.1"/>
    </source>
</evidence>
<dbReference type="Gene3D" id="3.40.50.620">
    <property type="entry name" value="HUPs"/>
    <property type="match status" value="1"/>
</dbReference>
<keyword evidence="3" id="KW-1185">Reference proteome</keyword>
<evidence type="ECO:0000259" key="1">
    <source>
        <dbReference type="Pfam" id="PF02698"/>
    </source>
</evidence>
<organism evidence="2 3">
    <name type="scientific">Rhodovulum iodosum</name>
    <dbReference type="NCBI Taxonomy" id="68291"/>
    <lineage>
        <taxon>Bacteria</taxon>
        <taxon>Pseudomonadati</taxon>
        <taxon>Pseudomonadota</taxon>
        <taxon>Alphaproteobacteria</taxon>
        <taxon>Rhodobacterales</taxon>
        <taxon>Paracoccaceae</taxon>
        <taxon>Rhodovulum</taxon>
    </lineage>
</organism>
<reference evidence="2 3" key="1">
    <citation type="submission" date="2024-06" db="EMBL/GenBank/DDBJ databases">
        <title>Genome of Rhodovulum iodosum, a marine photoferrotroph.</title>
        <authorList>
            <person name="Bianchini G."/>
            <person name="Nikeleit V."/>
            <person name="Kappler A."/>
            <person name="Bryce C."/>
            <person name="Sanchez-Baracaldo P."/>
        </authorList>
    </citation>
    <scope>NUCLEOTIDE SEQUENCE [LARGE SCALE GENOMIC DNA]</scope>
    <source>
        <strain evidence="2 3">UT/N1</strain>
    </source>
</reference>
<evidence type="ECO:0000313" key="3">
    <source>
        <dbReference type="Proteomes" id="UP001560019"/>
    </source>
</evidence>
<accession>A0ABV3XWI3</accession>
<dbReference type="PANTHER" id="PTHR30336:SF20">
    <property type="entry name" value="DUF218 DOMAIN-CONTAINING PROTEIN"/>
    <property type="match status" value="1"/>
</dbReference>
<dbReference type="PANTHER" id="PTHR30336">
    <property type="entry name" value="INNER MEMBRANE PROTEIN, PROBABLE PERMEASE"/>
    <property type="match status" value="1"/>
</dbReference>
<dbReference type="InterPro" id="IPR003848">
    <property type="entry name" value="DUF218"/>
</dbReference>